<feature type="domain" description="HNH nuclease" evidence="2">
    <location>
        <begin position="323"/>
        <end position="375"/>
    </location>
</feature>
<keyword evidence="4" id="KW-1185">Reference proteome</keyword>
<evidence type="ECO:0000313" key="3">
    <source>
        <dbReference type="EMBL" id="MCS4557840.1"/>
    </source>
</evidence>
<dbReference type="InterPro" id="IPR003615">
    <property type="entry name" value="HNH_nuc"/>
</dbReference>
<feature type="compositionally biased region" description="Basic and acidic residues" evidence="1">
    <location>
        <begin position="264"/>
        <end position="292"/>
    </location>
</feature>
<proteinExistence type="predicted"/>
<sequence>MSIQPRDHSILKAVEEWKERCLLNSRGVFTDSRTWNYATFEKLYEDFVEYPDASTDKSFFEKLKHQLGKSQKDTIRLAAEMLWFMSLASSNVSPQRKRLNITQVWKWTGDGFDENHKFLQDDVLHGYANTGVSFNTNRWRELSYFITVMMAFFSEKPQKREELLSTAKTLAQWLEDIEDTPNRQFRNVLLFLLFPKKIERVTSNNQRKLIVKAFEKMSSKESNKLACWEVDEILLSIRKREAKRLGRKDIEFYLSPLREVWEKNSNDKSDVQDESEQQKIDEEEEAKRKEIEAQNPKNKKQLIDARRGHGKYRANLSLVENKCRVTGMSEKKFLTASHIKPWRRCDDKECLDGNNGLWLAPHIDRLFDRGWITFDYSSGDLLCANNNVERALEQWGIEPSTSIGTLKKEQAHYMKYHNEQLFKGNSKKK</sequence>
<dbReference type="RefSeq" id="WP_238897316.1">
    <property type="nucleotide sequence ID" value="NZ_JAKOGG010000013.1"/>
</dbReference>
<gene>
    <name evidence="3" type="ORF">L9G74_15425</name>
</gene>
<protein>
    <submittedName>
        <fullName evidence="3">HNH endonuclease</fullName>
    </submittedName>
</protein>
<evidence type="ECO:0000259" key="2">
    <source>
        <dbReference type="Pfam" id="PF13391"/>
    </source>
</evidence>
<feature type="region of interest" description="Disordered" evidence="1">
    <location>
        <begin position="264"/>
        <end position="305"/>
    </location>
</feature>
<evidence type="ECO:0000313" key="4">
    <source>
        <dbReference type="Proteomes" id="UP001201549"/>
    </source>
</evidence>
<keyword evidence="3" id="KW-0540">Nuclease</keyword>
<dbReference type="EMBL" id="JAKOGG010000013">
    <property type="protein sequence ID" value="MCS4557840.1"/>
    <property type="molecule type" value="Genomic_DNA"/>
</dbReference>
<organism evidence="3 4">
    <name type="scientific">Shewanella electrica</name>
    <dbReference type="NCBI Taxonomy" id="515560"/>
    <lineage>
        <taxon>Bacteria</taxon>
        <taxon>Pseudomonadati</taxon>
        <taxon>Pseudomonadota</taxon>
        <taxon>Gammaproteobacteria</taxon>
        <taxon>Alteromonadales</taxon>
        <taxon>Shewanellaceae</taxon>
        <taxon>Shewanella</taxon>
    </lineage>
</organism>
<name>A0ABT2FND0_9GAMM</name>
<keyword evidence="3" id="KW-0378">Hydrolase</keyword>
<reference evidence="4" key="2">
    <citation type="submission" date="2023-07" db="EMBL/GenBank/DDBJ databases">
        <title>Shewanella mangrovi sp. nov., an acetaldehyde- degrading bacterium isolated from mangrove sediment.</title>
        <authorList>
            <person name="Liu Y."/>
        </authorList>
    </citation>
    <scope>NUCLEOTIDE SEQUENCE [LARGE SCALE GENOMIC DNA]</scope>
    <source>
        <strain evidence="4">C32</strain>
    </source>
</reference>
<dbReference type="Pfam" id="PF13391">
    <property type="entry name" value="HNH_2"/>
    <property type="match status" value="1"/>
</dbReference>
<dbReference type="GO" id="GO:0004519">
    <property type="term" value="F:endonuclease activity"/>
    <property type="evidence" value="ECO:0007669"/>
    <property type="project" value="UniProtKB-KW"/>
</dbReference>
<comment type="caution">
    <text evidence="3">The sequence shown here is derived from an EMBL/GenBank/DDBJ whole genome shotgun (WGS) entry which is preliminary data.</text>
</comment>
<keyword evidence="3" id="KW-0255">Endonuclease</keyword>
<reference evidence="3 4" key="1">
    <citation type="submission" date="2022-02" db="EMBL/GenBank/DDBJ databases">
        <authorList>
            <person name="Zhuang L."/>
        </authorList>
    </citation>
    <scope>NUCLEOTIDE SEQUENCE [LARGE SCALE GENOMIC DNA]</scope>
    <source>
        <strain evidence="3 4">C32</strain>
    </source>
</reference>
<dbReference type="Proteomes" id="UP001201549">
    <property type="component" value="Unassembled WGS sequence"/>
</dbReference>
<accession>A0ABT2FND0</accession>
<evidence type="ECO:0000256" key="1">
    <source>
        <dbReference type="SAM" id="MobiDB-lite"/>
    </source>
</evidence>